<feature type="modified residue" description="N6-(pyridoxal phosphate)lysine" evidence="2">
    <location>
        <position position="181"/>
    </location>
</feature>
<proteinExistence type="inferred from homology"/>
<name>A0A955L4E7_9BACT</name>
<evidence type="ECO:0000256" key="2">
    <source>
        <dbReference type="PIRSR" id="PIRSR000390-2"/>
    </source>
</evidence>
<dbReference type="CDD" id="cd00616">
    <property type="entry name" value="AHBA_syn"/>
    <property type="match status" value="1"/>
</dbReference>
<dbReference type="InterPro" id="IPR015424">
    <property type="entry name" value="PyrdxlP-dep_Trfase"/>
</dbReference>
<dbReference type="Gene3D" id="3.90.1150.10">
    <property type="entry name" value="Aspartate Aminotransferase, domain 1"/>
    <property type="match status" value="1"/>
</dbReference>
<evidence type="ECO:0000313" key="5">
    <source>
        <dbReference type="Proteomes" id="UP000783287"/>
    </source>
</evidence>
<dbReference type="Gene3D" id="3.40.640.10">
    <property type="entry name" value="Type I PLP-dependent aspartate aminotransferase-like (Major domain)"/>
    <property type="match status" value="1"/>
</dbReference>
<keyword evidence="4" id="KW-0808">Transferase</keyword>
<dbReference type="GO" id="GO:0000271">
    <property type="term" value="P:polysaccharide biosynthetic process"/>
    <property type="evidence" value="ECO:0007669"/>
    <property type="project" value="TreeGrafter"/>
</dbReference>
<evidence type="ECO:0000256" key="3">
    <source>
        <dbReference type="RuleBase" id="RU004508"/>
    </source>
</evidence>
<dbReference type="GO" id="GO:0008483">
    <property type="term" value="F:transaminase activity"/>
    <property type="evidence" value="ECO:0007669"/>
    <property type="project" value="UniProtKB-KW"/>
</dbReference>
<keyword evidence="4" id="KW-0032">Aminotransferase</keyword>
<organism evidence="4 5">
    <name type="scientific">Candidatus Dojkabacteria bacterium</name>
    <dbReference type="NCBI Taxonomy" id="2099670"/>
    <lineage>
        <taxon>Bacteria</taxon>
        <taxon>Candidatus Dojkabacteria</taxon>
    </lineage>
</organism>
<dbReference type="AlphaFoldDB" id="A0A955L4E7"/>
<dbReference type="PIRSF" id="PIRSF000390">
    <property type="entry name" value="PLP_StrS"/>
    <property type="match status" value="1"/>
</dbReference>
<sequence>MNIPISKPIIEDEELKAVNDVLTSGLLVQGEHVAQLEQQFKELCKAKHALAVTNGTTALHIALIGLDLKPGDEVITTPFSFVATVNSILLTGAKPVLVDIEEDSFNINPDLIEEKITENTKAILAVNLYGQTANYTKINEIAKKYNLVVIEDAAQSIGAEHKGTPSGSAGNMACFSLYATKNVMSGEGGMVTTDSDDVYNRMLLFRQHGMDGKNKYVYHSIGHNYRMTNIHAAIGIEQMKKLERFTNRRREIAGLYDEAFKDLSKLSIPVANDDNYHVYHQYTLTINDDKQTFIDYLDENEIGYGIFYPKPLHMVSHISKIGYTEGDFPIAEKVADMVVSIPVHPALTQSEVDYIIEKITNYD</sequence>
<protein>
    <submittedName>
        <fullName evidence="4">DegT/DnrJ/EryC1/StrS family aminotransferase</fullName>
    </submittedName>
</protein>
<dbReference type="Pfam" id="PF01041">
    <property type="entry name" value="DegT_DnrJ_EryC1"/>
    <property type="match status" value="1"/>
</dbReference>
<reference evidence="4" key="2">
    <citation type="journal article" date="2021" name="Microbiome">
        <title>Successional dynamics and alternative stable states in a saline activated sludge microbial community over 9 years.</title>
        <authorList>
            <person name="Wang Y."/>
            <person name="Ye J."/>
            <person name="Ju F."/>
            <person name="Liu L."/>
            <person name="Boyd J.A."/>
            <person name="Deng Y."/>
            <person name="Parks D.H."/>
            <person name="Jiang X."/>
            <person name="Yin X."/>
            <person name="Woodcroft B.J."/>
            <person name="Tyson G.W."/>
            <person name="Hugenholtz P."/>
            <person name="Polz M.F."/>
            <person name="Zhang T."/>
        </authorList>
    </citation>
    <scope>NUCLEOTIDE SEQUENCE</scope>
    <source>
        <strain evidence="4">HKST-UBA14</strain>
    </source>
</reference>
<feature type="active site" description="Proton acceptor" evidence="1">
    <location>
        <position position="181"/>
    </location>
</feature>
<comment type="caution">
    <text evidence="4">The sequence shown here is derived from an EMBL/GenBank/DDBJ whole genome shotgun (WGS) entry which is preliminary data.</text>
</comment>
<accession>A0A955L4E7</accession>
<keyword evidence="2 3" id="KW-0663">Pyridoxal phosphate</keyword>
<dbReference type="Proteomes" id="UP000783287">
    <property type="component" value="Unassembled WGS sequence"/>
</dbReference>
<dbReference type="InterPro" id="IPR015421">
    <property type="entry name" value="PyrdxlP-dep_Trfase_major"/>
</dbReference>
<dbReference type="EMBL" id="JAGQLK010000003">
    <property type="protein sequence ID" value="MCA9382777.1"/>
    <property type="molecule type" value="Genomic_DNA"/>
</dbReference>
<dbReference type="InterPro" id="IPR015422">
    <property type="entry name" value="PyrdxlP-dep_Trfase_small"/>
</dbReference>
<evidence type="ECO:0000313" key="4">
    <source>
        <dbReference type="EMBL" id="MCA9382777.1"/>
    </source>
</evidence>
<dbReference type="GO" id="GO:0030170">
    <property type="term" value="F:pyridoxal phosphate binding"/>
    <property type="evidence" value="ECO:0007669"/>
    <property type="project" value="TreeGrafter"/>
</dbReference>
<evidence type="ECO:0000256" key="1">
    <source>
        <dbReference type="PIRSR" id="PIRSR000390-1"/>
    </source>
</evidence>
<dbReference type="InterPro" id="IPR000653">
    <property type="entry name" value="DegT/StrS_aminotransferase"/>
</dbReference>
<reference evidence="4" key="1">
    <citation type="submission" date="2020-04" db="EMBL/GenBank/DDBJ databases">
        <authorList>
            <person name="Zhang T."/>
        </authorList>
    </citation>
    <scope>NUCLEOTIDE SEQUENCE</scope>
    <source>
        <strain evidence="4">HKST-UBA14</strain>
    </source>
</reference>
<gene>
    <name evidence="4" type="ORF">KC909_00260</name>
</gene>
<dbReference type="PANTHER" id="PTHR30244">
    <property type="entry name" value="TRANSAMINASE"/>
    <property type="match status" value="1"/>
</dbReference>
<dbReference type="PANTHER" id="PTHR30244:SF34">
    <property type="entry name" value="DTDP-4-AMINO-4,6-DIDEOXYGALACTOSE TRANSAMINASE"/>
    <property type="match status" value="1"/>
</dbReference>
<dbReference type="SUPFAM" id="SSF53383">
    <property type="entry name" value="PLP-dependent transferases"/>
    <property type="match status" value="1"/>
</dbReference>
<comment type="similarity">
    <text evidence="3">Belongs to the DegT/DnrJ/EryC1 family.</text>
</comment>